<name>X0WLD9_9ZZZZ</name>
<dbReference type="InterPro" id="IPR027417">
    <property type="entry name" value="P-loop_NTPase"/>
</dbReference>
<dbReference type="InterPro" id="IPR031314">
    <property type="entry name" value="DNK_dom"/>
</dbReference>
<dbReference type="Gene3D" id="3.40.50.300">
    <property type="entry name" value="P-loop containing nucleotide triphosphate hydrolases"/>
    <property type="match status" value="1"/>
</dbReference>
<feature type="domain" description="Deoxynucleoside kinase" evidence="1">
    <location>
        <begin position="6"/>
        <end position="127"/>
    </location>
</feature>
<evidence type="ECO:0000313" key="2">
    <source>
        <dbReference type="EMBL" id="GAG24032.1"/>
    </source>
</evidence>
<organism evidence="2">
    <name type="scientific">marine sediment metagenome</name>
    <dbReference type="NCBI Taxonomy" id="412755"/>
    <lineage>
        <taxon>unclassified sequences</taxon>
        <taxon>metagenomes</taxon>
        <taxon>ecological metagenomes</taxon>
    </lineage>
</organism>
<feature type="non-terminal residue" evidence="2">
    <location>
        <position position="129"/>
    </location>
</feature>
<reference evidence="2" key="1">
    <citation type="journal article" date="2014" name="Front. Microbiol.">
        <title>High frequency of phylogenetically diverse reductive dehalogenase-homologous genes in deep subseafloor sedimentary metagenomes.</title>
        <authorList>
            <person name="Kawai M."/>
            <person name="Futagami T."/>
            <person name="Toyoda A."/>
            <person name="Takaki Y."/>
            <person name="Nishi S."/>
            <person name="Hori S."/>
            <person name="Arai W."/>
            <person name="Tsubouchi T."/>
            <person name="Morono Y."/>
            <person name="Uchiyama I."/>
            <person name="Ito T."/>
            <person name="Fujiyama A."/>
            <person name="Inagaki F."/>
            <person name="Takami H."/>
        </authorList>
    </citation>
    <scope>NUCLEOTIDE SEQUENCE</scope>
    <source>
        <strain evidence="2">Expedition CK06-06</strain>
    </source>
</reference>
<dbReference type="Pfam" id="PF01712">
    <property type="entry name" value="dNK"/>
    <property type="match status" value="1"/>
</dbReference>
<protein>
    <recommendedName>
        <fullName evidence="1">Deoxynucleoside kinase domain-containing protein</fullName>
    </recommendedName>
</protein>
<gene>
    <name evidence="2" type="ORF">S01H1_47753</name>
</gene>
<proteinExistence type="predicted"/>
<dbReference type="EMBL" id="BARS01030629">
    <property type="protein sequence ID" value="GAG24032.1"/>
    <property type="molecule type" value="Genomic_DNA"/>
</dbReference>
<evidence type="ECO:0000259" key="1">
    <source>
        <dbReference type="Pfam" id="PF01712"/>
    </source>
</evidence>
<dbReference type="AlphaFoldDB" id="X0WLD9"/>
<dbReference type="SUPFAM" id="SSF52540">
    <property type="entry name" value="P-loop containing nucleoside triphosphate hydrolases"/>
    <property type="match status" value="1"/>
</dbReference>
<accession>X0WLD9</accession>
<comment type="caution">
    <text evidence="2">The sequence shown here is derived from an EMBL/GenBank/DDBJ whole genome shotgun (WGS) entry which is preliminary data.</text>
</comment>
<sequence>MPAKLISVIGPPAVGKTTLAELVAKELPAELVLEDYAGNPFLADSYMGRDEARLPAQIFYLLSRVNQLSAACWPQEGLVVSDYGFCQDKLYARTRLSACDLESYERVATRLASAVQPADLIIHLDASVA</sequence>